<name>W9SF18_9ROSA</name>
<keyword evidence="2" id="KW-1185">Reference proteome</keyword>
<organism evidence="1 2">
    <name type="scientific">Morus notabilis</name>
    <dbReference type="NCBI Taxonomy" id="981085"/>
    <lineage>
        <taxon>Eukaryota</taxon>
        <taxon>Viridiplantae</taxon>
        <taxon>Streptophyta</taxon>
        <taxon>Embryophyta</taxon>
        <taxon>Tracheophyta</taxon>
        <taxon>Spermatophyta</taxon>
        <taxon>Magnoliopsida</taxon>
        <taxon>eudicotyledons</taxon>
        <taxon>Gunneridae</taxon>
        <taxon>Pentapetalae</taxon>
        <taxon>rosids</taxon>
        <taxon>fabids</taxon>
        <taxon>Rosales</taxon>
        <taxon>Moraceae</taxon>
        <taxon>Moreae</taxon>
        <taxon>Morus</taxon>
    </lineage>
</organism>
<evidence type="ECO:0000313" key="1">
    <source>
        <dbReference type="EMBL" id="EXC47447.1"/>
    </source>
</evidence>
<protein>
    <submittedName>
        <fullName evidence="1">Uncharacterized protein</fullName>
    </submittedName>
</protein>
<reference evidence="2" key="1">
    <citation type="submission" date="2013-01" db="EMBL/GenBank/DDBJ databases">
        <title>Draft Genome Sequence of a Mulberry Tree, Morus notabilis C.K. Schneid.</title>
        <authorList>
            <person name="He N."/>
            <person name="Zhao S."/>
        </authorList>
    </citation>
    <scope>NUCLEOTIDE SEQUENCE</scope>
</reference>
<gene>
    <name evidence="1" type="ORF">L484_000376</name>
</gene>
<accession>W9SF18</accession>
<evidence type="ECO:0000313" key="2">
    <source>
        <dbReference type="Proteomes" id="UP000030645"/>
    </source>
</evidence>
<sequence length="60" mass="6440">MDIGALWSSTMSGHVGRTGAHIFVAKSARWHAIAPLAARDTCPFAHVLPRRFTAAPVITL</sequence>
<dbReference type="Proteomes" id="UP000030645">
    <property type="component" value="Unassembled WGS sequence"/>
</dbReference>
<dbReference type="EMBL" id="KE624375">
    <property type="protein sequence ID" value="EXC47447.1"/>
    <property type="molecule type" value="Genomic_DNA"/>
</dbReference>
<proteinExistence type="predicted"/>
<dbReference type="AlphaFoldDB" id="W9SF18"/>